<comment type="caution">
    <text evidence="2">The sequence shown here is derived from an EMBL/GenBank/DDBJ whole genome shotgun (WGS) entry which is preliminary data.</text>
</comment>
<evidence type="ECO:0000259" key="1">
    <source>
        <dbReference type="Pfam" id="PF00582"/>
    </source>
</evidence>
<protein>
    <submittedName>
        <fullName evidence="2">Universal stress protein</fullName>
    </submittedName>
</protein>
<name>A0ABU5DXZ5_9PROT</name>
<keyword evidence="3" id="KW-1185">Reference proteome</keyword>
<sequence length="165" mass="18006">MSDEKPVTEKPTLGRVFLVIVDESAELKIALRYACRRAAKTGGRVAMCYVMEPSDYQEWVGVSNLIRDEARTQAEAIMQKMAGEVQKLSGNFPILYFREGERQEEVMKLIDEEPTISILVLGAATGAKGPGPLISALTGKSIGKLRIPITIVPGNLTEADIENIA</sequence>
<evidence type="ECO:0000313" key="3">
    <source>
        <dbReference type="Proteomes" id="UP001271769"/>
    </source>
</evidence>
<dbReference type="Proteomes" id="UP001271769">
    <property type="component" value="Unassembled WGS sequence"/>
</dbReference>
<organism evidence="2 3">
    <name type="scientific">Dongia rigui</name>
    <dbReference type="NCBI Taxonomy" id="940149"/>
    <lineage>
        <taxon>Bacteria</taxon>
        <taxon>Pseudomonadati</taxon>
        <taxon>Pseudomonadota</taxon>
        <taxon>Alphaproteobacteria</taxon>
        <taxon>Rhodospirillales</taxon>
        <taxon>Dongiaceae</taxon>
        <taxon>Dongia</taxon>
    </lineage>
</organism>
<gene>
    <name evidence="2" type="ORF">SMD31_08105</name>
</gene>
<dbReference type="RefSeq" id="WP_320500305.1">
    <property type="nucleotide sequence ID" value="NZ_JAXCLX010000001.1"/>
</dbReference>
<evidence type="ECO:0000313" key="2">
    <source>
        <dbReference type="EMBL" id="MDY0871882.1"/>
    </source>
</evidence>
<dbReference type="InterPro" id="IPR006016">
    <property type="entry name" value="UspA"/>
</dbReference>
<reference evidence="2 3" key="1">
    <citation type="journal article" date="2013" name="Antonie Van Leeuwenhoek">
        <title>Dongia rigui sp. nov., isolated from freshwater of a large wetland in Korea.</title>
        <authorList>
            <person name="Baik K.S."/>
            <person name="Hwang Y.M."/>
            <person name="Choi J.S."/>
            <person name="Kwon J."/>
            <person name="Seong C.N."/>
        </authorList>
    </citation>
    <scope>NUCLEOTIDE SEQUENCE [LARGE SCALE GENOMIC DNA]</scope>
    <source>
        <strain evidence="2 3">04SU4-P</strain>
    </source>
</reference>
<proteinExistence type="predicted"/>
<dbReference type="Pfam" id="PF00582">
    <property type="entry name" value="Usp"/>
    <property type="match status" value="1"/>
</dbReference>
<accession>A0ABU5DXZ5</accession>
<dbReference type="InterPro" id="IPR014729">
    <property type="entry name" value="Rossmann-like_a/b/a_fold"/>
</dbReference>
<dbReference type="EMBL" id="JAXCLX010000001">
    <property type="protein sequence ID" value="MDY0871882.1"/>
    <property type="molecule type" value="Genomic_DNA"/>
</dbReference>
<dbReference type="Gene3D" id="3.40.50.620">
    <property type="entry name" value="HUPs"/>
    <property type="match status" value="1"/>
</dbReference>
<dbReference type="SUPFAM" id="SSF52402">
    <property type="entry name" value="Adenine nucleotide alpha hydrolases-like"/>
    <property type="match status" value="1"/>
</dbReference>
<dbReference type="CDD" id="cd00293">
    <property type="entry name" value="USP-like"/>
    <property type="match status" value="1"/>
</dbReference>
<feature type="domain" description="UspA" evidence="1">
    <location>
        <begin position="17"/>
        <end position="151"/>
    </location>
</feature>